<dbReference type="NCBIfam" id="TIGR01085">
    <property type="entry name" value="murE"/>
    <property type="match status" value="1"/>
</dbReference>
<dbReference type="Pfam" id="PF08245">
    <property type="entry name" value="Mur_ligase_M"/>
    <property type="match status" value="1"/>
</dbReference>
<dbReference type="Pfam" id="PF02875">
    <property type="entry name" value="Mur_ligase_C"/>
    <property type="match status" value="1"/>
</dbReference>
<feature type="modified residue" description="N6-carboxylysine" evidence="7">
    <location>
        <position position="220"/>
    </location>
</feature>
<dbReference type="EMBL" id="JAXCLW010000001">
    <property type="protein sequence ID" value="MDY0881276.1"/>
    <property type="molecule type" value="Genomic_DNA"/>
</dbReference>
<proteinExistence type="inferred from homology"/>
<feature type="binding site" evidence="7">
    <location>
        <position position="456"/>
    </location>
    <ligand>
        <name>meso-2,6-diaminopimelate</name>
        <dbReference type="ChEBI" id="CHEBI:57791"/>
    </ligand>
</feature>
<organism evidence="12 13">
    <name type="scientific">Dongia soli</name>
    <dbReference type="NCBI Taxonomy" id="600628"/>
    <lineage>
        <taxon>Bacteria</taxon>
        <taxon>Pseudomonadati</taxon>
        <taxon>Pseudomonadota</taxon>
        <taxon>Alphaproteobacteria</taxon>
        <taxon>Rhodospirillales</taxon>
        <taxon>Dongiaceae</taxon>
        <taxon>Dongia</taxon>
    </lineage>
</organism>
<dbReference type="PANTHER" id="PTHR23135:SF4">
    <property type="entry name" value="UDP-N-ACETYLMURAMOYL-L-ALANYL-D-GLUTAMATE--2,6-DIAMINOPIMELATE LIGASE MURE HOMOLOG, CHLOROPLASTIC"/>
    <property type="match status" value="1"/>
</dbReference>
<protein>
    <recommendedName>
        <fullName evidence="7">UDP-N-acetylmuramoyl-L-alanyl-D-glutamate--2,6-diaminopimelate ligase</fullName>
        <ecNumber evidence="7">6.3.2.13</ecNumber>
    </recommendedName>
    <alternativeName>
        <fullName evidence="7">Meso-A2pm-adding enzyme</fullName>
    </alternativeName>
    <alternativeName>
        <fullName evidence="7">Meso-diaminopimelate-adding enzyme</fullName>
    </alternativeName>
    <alternativeName>
        <fullName evidence="7">UDP-MurNAc-L-Ala-D-Glu:meso-diaminopimelate ligase</fullName>
    </alternativeName>
    <alternativeName>
        <fullName evidence="7">UDP-MurNAc-tripeptide synthetase</fullName>
    </alternativeName>
    <alternativeName>
        <fullName evidence="7">UDP-N-acetylmuramyl-tripeptide synthetase</fullName>
    </alternativeName>
</protein>
<feature type="domain" description="Mur ligase central" evidence="11">
    <location>
        <begin position="109"/>
        <end position="311"/>
    </location>
</feature>
<dbReference type="InterPro" id="IPR000713">
    <property type="entry name" value="Mur_ligase_N"/>
</dbReference>
<keyword evidence="7" id="KW-0963">Cytoplasm</keyword>
<dbReference type="SUPFAM" id="SSF63418">
    <property type="entry name" value="MurE/MurF N-terminal domain"/>
    <property type="match status" value="1"/>
</dbReference>
<keyword evidence="2 7" id="KW-0132">Cell division</keyword>
<evidence type="ECO:0000313" key="12">
    <source>
        <dbReference type="EMBL" id="MDY0881276.1"/>
    </source>
</evidence>
<feature type="binding site" evidence="7">
    <location>
        <position position="30"/>
    </location>
    <ligand>
        <name>UDP-N-acetyl-alpha-D-muramoyl-L-alanyl-D-glutamate</name>
        <dbReference type="ChEBI" id="CHEBI:83900"/>
    </ligand>
</feature>
<dbReference type="InterPro" id="IPR035911">
    <property type="entry name" value="MurE/MurF_N"/>
</dbReference>
<evidence type="ECO:0000259" key="9">
    <source>
        <dbReference type="Pfam" id="PF01225"/>
    </source>
</evidence>
<comment type="PTM">
    <text evidence="7">Carboxylation is probably crucial for Mg(2+) binding and, consequently, for the gamma-phosphate positioning of ATP.</text>
</comment>
<dbReference type="SUPFAM" id="SSF53623">
    <property type="entry name" value="MurD-like peptide ligases, catalytic domain"/>
    <property type="match status" value="1"/>
</dbReference>
<feature type="domain" description="Mur ligase C-terminal" evidence="10">
    <location>
        <begin position="334"/>
        <end position="458"/>
    </location>
</feature>
<feature type="binding site" evidence="7">
    <location>
        <begin position="153"/>
        <end position="154"/>
    </location>
    <ligand>
        <name>UDP-N-acetyl-alpha-D-muramoyl-L-alanyl-D-glutamate</name>
        <dbReference type="ChEBI" id="CHEBI:83900"/>
    </ligand>
</feature>
<name>A0ABU5E536_9PROT</name>
<evidence type="ECO:0000256" key="5">
    <source>
        <dbReference type="ARBA" id="ARBA00023306"/>
    </source>
</evidence>
<dbReference type="Gene3D" id="3.40.1390.10">
    <property type="entry name" value="MurE/MurF, N-terminal domain"/>
    <property type="match status" value="1"/>
</dbReference>
<evidence type="ECO:0000256" key="7">
    <source>
        <dbReference type="HAMAP-Rule" id="MF_00208"/>
    </source>
</evidence>
<dbReference type="InterPro" id="IPR036615">
    <property type="entry name" value="Mur_ligase_C_dom_sf"/>
</dbReference>
<comment type="cofactor">
    <cofactor evidence="7">
        <name>Mg(2+)</name>
        <dbReference type="ChEBI" id="CHEBI:18420"/>
    </cofactor>
</comment>
<comment type="similarity">
    <text evidence="1 7">Belongs to the MurCDEF family. MurE subfamily.</text>
</comment>
<feature type="short sequence motif" description="Meso-diaminopimelate recognition motif" evidence="7">
    <location>
        <begin position="408"/>
        <end position="411"/>
    </location>
</feature>
<evidence type="ECO:0000256" key="8">
    <source>
        <dbReference type="RuleBase" id="RU004135"/>
    </source>
</evidence>
<comment type="pathway">
    <text evidence="7 8">Cell wall biogenesis; peptidoglycan biosynthesis.</text>
</comment>
<evidence type="ECO:0000256" key="4">
    <source>
        <dbReference type="ARBA" id="ARBA00022984"/>
    </source>
</evidence>
<keyword evidence="7" id="KW-0547">Nucleotide-binding</keyword>
<feature type="binding site" evidence="7">
    <location>
        <begin position="408"/>
        <end position="411"/>
    </location>
    <ligand>
        <name>meso-2,6-diaminopimelate</name>
        <dbReference type="ChEBI" id="CHEBI:57791"/>
    </ligand>
</feature>
<feature type="binding site" evidence="7">
    <location>
        <position position="186"/>
    </location>
    <ligand>
        <name>UDP-N-acetyl-alpha-D-muramoyl-L-alanyl-D-glutamate</name>
        <dbReference type="ChEBI" id="CHEBI:83900"/>
    </ligand>
</feature>
<reference evidence="12 13" key="1">
    <citation type="journal article" date="2016" name="Antonie Van Leeuwenhoek">
        <title>Dongia soli sp. nov., isolated from soil from Dokdo, Korea.</title>
        <authorList>
            <person name="Kim D.U."/>
            <person name="Lee H."/>
            <person name="Kim H."/>
            <person name="Kim S.G."/>
            <person name="Ka J.O."/>
        </authorList>
    </citation>
    <scope>NUCLEOTIDE SEQUENCE [LARGE SCALE GENOMIC DNA]</scope>
    <source>
        <strain evidence="12 13">D78</strain>
    </source>
</reference>
<keyword evidence="6 7" id="KW-0961">Cell wall biogenesis/degradation</keyword>
<feature type="binding site" evidence="7">
    <location>
        <begin position="111"/>
        <end position="117"/>
    </location>
    <ligand>
        <name>ATP</name>
        <dbReference type="ChEBI" id="CHEBI:30616"/>
    </ligand>
</feature>
<dbReference type="Proteomes" id="UP001279642">
    <property type="component" value="Unassembled WGS sequence"/>
</dbReference>
<accession>A0ABU5E536</accession>
<dbReference type="Pfam" id="PF01225">
    <property type="entry name" value="Mur_ligase"/>
    <property type="match status" value="1"/>
</dbReference>
<evidence type="ECO:0000256" key="2">
    <source>
        <dbReference type="ARBA" id="ARBA00022618"/>
    </source>
</evidence>
<comment type="caution">
    <text evidence="12">The sequence shown here is derived from an EMBL/GenBank/DDBJ whole genome shotgun (WGS) entry which is preliminary data.</text>
</comment>
<feature type="binding site" evidence="7">
    <location>
        <position position="188"/>
    </location>
    <ligand>
        <name>UDP-N-acetyl-alpha-D-muramoyl-L-alanyl-D-glutamate</name>
        <dbReference type="ChEBI" id="CHEBI:83900"/>
    </ligand>
</feature>
<evidence type="ECO:0000259" key="11">
    <source>
        <dbReference type="Pfam" id="PF08245"/>
    </source>
</evidence>
<evidence type="ECO:0000256" key="1">
    <source>
        <dbReference type="ARBA" id="ARBA00005898"/>
    </source>
</evidence>
<keyword evidence="3 7" id="KW-0133">Cell shape</keyword>
<dbReference type="NCBIfam" id="NF001124">
    <property type="entry name" value="PRK00139.1-2"/>
    <property type="match status" value="1"/>
</dbReference>
<gene>
    <name evidence="7" type="primary">murE</name>
    <name evidence="12" type="ORF">SMD27_00330</name>
</gene>
<evidence type="ECO:0000313" key="13">
    <source>
        <dbReference type="Proteomes" id="UP001279642"/>
    </source>
</evidence>
<feature type="binding site" evidence="7">
    <location>
        <position position="460"/>
    </location>
    <ligand>
        <name>meso-2,6-diaminopimelate</name>
        <dbReference type="ChEBI" id="CHEBI:57791"/>
    </ligand>
</feature>
<sequence>MNELIGGLDSIVTLRSPAAAIDISGLTADSRHVRPGFLFAALPGSKADGRDFISAALAQGASAILSPENQPILDLPPHVAHVTAANPRRALALLAARFNGAQPKTIAAVTGTSGKTSTTVFTRQLWSLLGHRAASLGTIGLTAPGYELPDSLTTPDPVELHRILAELAFKNIDHLAMEASSHGLDQYRLDGVQVTAAAFTNLSRDHLDYHGNMQAYLQAKLRLFADLLPAGGTAVVNADMEVAEDVFAVSRRAHHRLIAVGAKGSDIRLIKQTPTSTGQMLEIDLFGTRHDIEFPVAGLFQAYNLLTAMGLVIGSGGEPAVVAQLVGRLTGVHGRIEHVATTPSGGAVYVDYAHKPGALEAVLTALRPHTTGKLAVVIGCGGDRDRGKRPIMGEIATRLADRVIVTDDNPRSEDPAAIRAEICAAAPGAIEIGDRAEAIRHAMRELGKGDVLIIAGKGHETYQIVGNVKHDFDDSQVARDVALALESEAS</sequence>
<comment type="function">
    <text evidence="7">Catalyzes the addition of meso-diaminopimelic acid to the nucleotide precursor UDP-N-acetylmuramoyl-L-alanyl-D-glutamate (UMAG) in the biosynthesis of bacterial cell-wall peptidoglycan.</text>
</comment>
<dbReference type="Gene3D" id="3.90.190.20">
    <property type="entry name" value="Mur ligase, C-terminal domain"/>
    <property type="match status" value="1"/>
</dbReference>
<keyword evidence="5 7" id="KW-0131">Cell cycle</keyword>
<comment type="caution">
    <text evidence="7">Lacks conserved residue(s) required for the propagation of feature annotation.</text>
</comment>
<keyword evidence="7 12" id="KW-0436">Ligase</keyword>
<keyword evidence="7" id="KW-0460">Magnesium</keyword>
<feature type="binding site" evidence="7">
    <location>
        <position position="384"/>
    </location>
    <ligand>
        <name>meso-2,6-diaminopimelate</name>
        <dbReference type="ChEBI" id="CHEBI:57791"/>
    </ligand>
</feature>
<comment type="subcellular location">
    <subcellularLocation>
        <location evidence="7 8">Cytoplasm</location>
    </subcellularLocation>
</comment>
<keyword evidence="7" id="KW-0067">ATP-binding</keyword>
<dbReference type="Gene3D" id="3.40.1190.10">
    <property type="entry name" value="Mur-like, catalytic domain"/>
    <property type="match status" value="1"/>
</dbReference>
<dbReference type="SUPFAM" id="SSF53244">
    <property type="entry name" value="MurD-like peptide ligases, peptide-binding domain"/>
    <property type="match status" value="1"/>
</dbReference>
<dbReference type="InterPro" id="IPR013221">
    <property type="entry name" value="Mur_ligase_cen"/>
</dbReference>
<feature type="binding site" evidence="7">
    <location>
        <position position="180"/>
    </location>
    <ligand>
        <name>UDP-N-acetyl-alpha-D-muramoyl-L-alanyl-D-glutamate</name>
        <dbReference type="ChEBI" id="CHEBI:83900"/>
    </ligand>
</feature>
<dbReference type="InterPro" id="IPR036565">
    <property type="entry name" value="Mur-like_cat_sf"/>
</dbReference>
<dbReference type="GO" id="GO:0008765">
    <property type="term" value="F:UDP-N-acetylmuramoylalanyl-D-glutamate-2,6-diaminopimelate ligase activity"/>
    <property type="evidence" value="ECO:0007669"/>
    <property type="project" value="UniProtKB-EC"/>
</dbReference>
<comment type="catalytic activity">
    <reaction evidence="7">
        <text>UDP-N-acetyl-alpha-D-muramoyl-L-alanyl-D-glutamate + meso-2,6-diaminopimelate + ATP = UDP-N-acetyl-alpha-D-muramoyl-L-alanyl-gamma-D-glutamyl-meso-2,6-diaminopimelate + ADP + phosphate + H(+)</text>
        <dbReference type="Rhea" id="RHEA:23676"/>
        <dbReference type="ChEBI" id="CHEBI:15378"/>
        <dbReference type="ChEBI" id="CHEBI:30616"/>
        <dbReference type="ChEBI" id="CHEBI:43474"/>
        <dbReference type="ChEBI" id="CHEBI:57791"/>
        <dbReference type="ChEBI" id="CHEBI:83900"/>
        <dbReference type="ChEBI" id="CHEBI:83905"/>
        <dbReference type="ChEBI" id="CHEBI:456216"/>
        <dbReference type="EC" id="6.3.2.13"/>
    </reaction>
</comment>
<feature type="domain" description="Mur ligase N-terminal catalytic" evidence="9">
    <location>
        <begin position="23"/>
        <end position="98"/>
    </location>
</feature>
<keyword evidence="4 7" id="KW-0573">Peptidoglycan synthesis</keyword>
<dbReference type="NCBIfam" id="NF001126">
    <property type="entry name" value="PRK00139.1-4"/>
    <property type="match status" value="1"/>
</dbReference>
<dbReference type="EC" id="6.3.2.13" evidence="7"/>
<evidence type="ECO:0000256" key="6">
    <source>
        <dbReference type="ARBA" id="ARBA00023316"/>
    </source>
</evidence>
<dbReference type="InterPro" id="IPR004101">
    <property type="entry name" value="Mur_ligase_C"/>
</dbReference>
<dbReference type="InterPro" id="IPR005761">
    <property type="entry name" value="UDP-N-AcMur-Glu-dNH2Pim_ligase"/>
</dbReference>
<evidence type="ECO:0000256" key="3">
    <source>
        <dbReference type="ARBA" id="ARBA00022960"/>
    </source>
</evidence>
<evidence type="ECO:0000259" key="10">
    <source>
        <dbReference type="Pfam" id="PF02875"/>
    </source>
</evidence>
<dbReference type="HAMAP" id="MF_00208">
    <property type="entry name" value="MurE"/>
    <property type="match status" value="1"/>
</dbReference>
<dbReference type="PANTHER" id="PTHR23135">
    <property type="entry name" value="MUR LIGASE FAMILY MEMBER"/>
    <property type="match status" value="1"/>
</dbReference>
<keyword evidence="13" id="KW-1185">Reference proteome</keyword>